<organism evidence="2 3">
    <name type="scientific">Desulfofundulus kuznetsovii (strain DSM 6115 / VKM B-1805 / 17)</name>
    <name type="common">Desulfotomaculum kuznetsovii</name>
    <dbReference type="NCBI Taxonomy" id="760568"/>
    <lineage>
        <taxon>Bacteria</taxon>
        <taxon>Bacillati</taxon>
        <taxon>Bacillota</taxon>
        <taxon>Clostridia</taxon>
        <taxon>Eubacteriales</taxon>
        <taxon>Peptococcaceae</taxon>
        <taxon>Desulfofundulus</taxon>
    </lineage>
</organism>
<dbReference type="Pfam" id="PF00884">
    <property type="entry name" value="Sulfatase"/>
    <property type="match status" value="1"/>
</dbReference>
<dbReference type="InterPro" id="IPR052701">
    <property type="entry name" value="GAG_Ulvan_Degrading_Sulfatases"/>
</dbReference>
<proteinExistence type="predicted"/>
<protein>
    <submittedName>
        <fullName evidence="2">Sulfatase</fullName>
    </submittedName>
</protein>
<dbReference type="SUPFAM" id="SSF53649">
    <property type="entry name" value="Alkaline phosphatase-like"/>
    <property type="match status" value="1"/>
</dbReference>
<dbReference type="Proteomes" id="UP000009229">
    <property type="component" value="Chromosome"/>
</dbReference>
<dbReference type="AlphaFoldDB" id="A0AAU8PC86"/>
<dbReference type="InterPro" id="IPR000917">
    <property type="entry name" value="Sulfatase_N"/>
</dbReference>
<dbReference type="PANTHER" id="PTHR43751:SF3">
    <property type="entry name" value="SULFATASE N-TERMINAL DOMAIN-CONTAINING PROTEIN"/>
    <property type="match status" value="1"/>
</dbReference>
<feature type="domain" description="Sulfatase N-terminal" evidence="1">
    <location>
        <begin position="6"/>
        <end position="350"/>
    </location>
</feature>
<name>A0AAU8PC86_DESK7</name>
<dbReference type="InterPro" id="IPR017850">
    <property type="entry name" value="Alkaline_phosphatase_core_sf"/>
</dbReference>
<dbReference type="RefSeq" id="WP_013823159.1">
    <property type="nucleotide sequence ID" value="NC_015573.1"/>
</dbReference>
<reference evidence="3" key="1">
    <citation type="submission" date="2011-05" db="EMBL/GenBank/DDBJ databases">
        <title>Complete sequence of Desulfotomaculum kuznetsovii DSM 6115.</title>
        <authorList>
            <person name="Lucas S."/>
            <person name="Han J."/>
            <person name="Lapidus A."/>
            <person name="Cheng J.-F."/>
            <person name="Goodwin L."/>
            <person name="Pitluck S."/>
            <person name="Peters L."/>
            <person name="Mikhailova N."/>
            <person name="Lu M."/>
            <person name="Saunders E."/>
            <person name="Han C."/>
            <person name="Tapia R."/>
            <person name="Land M."/>
            <person name="Hauser L."/>
            <person name="Kyrpides N."/>
            <person name="Ivanova N."/>
            <person name="Pagani I."/>
            <person name="Nazina T."/>
            <person name="Ivanova A."/>
            <person name="Parshina S."/>
            <person name="Kuever J."/>
            <person name="Muyzer G."/>
            <person name="Plugge C."/>
            <person name="Stams A."/>
            <person name="Woyke T."/>
        </authorList>
    </citation>
    <scope>NUCLEOTIDE SEQUENCE [LARGE SCALE GENOMIC DNA]</scope>
    <source>
        <strain evidence="3">DSM 6115 / VKM B-1805 / 17</strain>
    </source>
</reference>
<evidence type="ECO:0000259" key="1">
    <source>
        <dbReference type="Pfam" id="PF00884"/>
    </source>
</evidence>
<accession>A0AAU8PC86</accession>
<keyword evidence="3" id="KW-1185">Reference proteome</keyword>
<sequence>MPKKLPNIVLIVLDTARAKNFCCYGYVRQTFPRLRSLIERGWLHLVKWCFSTSPWTLPSHASIWTGLYPHEHGVVCGNFLLPGNTPLLPQLLKAAGYRTYGFSTNFLVSRQFGFADSFDVWWEARRTLLPEADSRVFNSRFSQLCYYLRHGNIEELFRKVVNYTWRVIHGDVIKDATPFTRKILIWTLRILRDSRSWSQPCFVFVNLMQAHERYNPPPQVRGTFSNGSNRYEDIVPLSGFVHYVKEPISQAGFQVLTDLYDEELLYLDIQLSEFFYNLKLTGASENTVVLITSDHGELLGEHNHYEHLFTVYNEVIHVPLLLHFPSWIGLPRSDFVQLTDIYGTISDIVGSPLPVPSSSLSLFSNEQRAFAIAQFTDLNLRLMGCEKYNPDWRWNKNMLGNEACIIDRDTMIKATIKTGKKLVIYDLKKDYDEEAPTDLPYPDGVNELPEHVRGKIKWLAEYIDSLEVKILS</sequence>
<dbReference type="CDD" id="cd16148">
    <property type="entry name" value="sulfatase_like"/>
    <property type="match status" value="1"/>
</dbReference>
<evidence type="ECO:0000313" key="2">
    <source>
        <dbReference type="EMBL" id="AEG15645.1"/>
    </source>
</evidence>
<evidence type="ECO:0000313" key="3">
    <source>
        <dbReference type="Proteomes" id="UP000009229"/>
    </source>
</evidence>
<dbReference type="PANTHER" id="PTHR43751">
    <property type="entry name" value="SULFATASE"/>
    <property type="match status" value="1"/>
</dbReference>
<dbReference type="EMBL" id="CP002770">
    <property type="protein sequence ID" value="AEG15645.1"/>
    <property type="molecule type" value="Genomic_DNA"/>
</dbReference>
<dbReference type="KEGG" id="dku:Desku_2101"/>
<dbReference type="Gene3D" id="3.40.720.10">
    <property type="entry name" value="Alkaline Phosphatase, subunit A"/>
    <property type="match status" value="1"/>
</dbReference>
<gene>
    <name evidence="2" type="ordered locus">Desku_2101</name>
</gene>